<dbReference type="InterPro" id="IPR011990">
    <property type="entry name" value="TPR-like_helical_dom_sf"/>
</dbReference>
<evidence type="ECO:0008006" key="5">
    <source>
        <dbReference type="Google" id="ProtNLM"/>
    </source>
</evidence>
<comment type="caution">
    <text evidence="3">The sequence shown here is derived from an EMBL/GenBank/DDBJ whole genome shotgun (WGS) entry which is preliminary data.</text>
</comment>
<evidence type="ECO:0000313" key="3">
    <source>
        <dbReference type="EMBL" id="MBB5351401.1"/>
    </source>
</evidence>
<protein>
    <recommendedName>
        <fullName evidence="5">Tetratricopeptide repeat protein</fullName>
    </recommendedName>
</protein>
<sequence length="177" mass="19239">MKPSIFIATLVLATLPAMADDAADAYRRGVEALQTNDVDAASKAFNETLKLNPQHPYARYQLGRLKQAAPQMRAKKKEAELASVRLPEVRFEEAPLSDVLTALNAMIEAESTKTLGKDKAITPNLNVQDSTGKLGAKEISLQLKNVPANMVLQYALDQAGAKIRYDEYATVIVPAGQ</sequence>
<keyword evidence="4" id="KW-1185">Reference proteome</keyword>
<dbReference type="SUPFAM" id="SSF48452">
    <property type="entry name" value="TPR-like"/>
    <property type="match status" value="1"/>
</dbReference>
<accession>A0A840VF08</accession>
<dbReference type="PROSITE" id="PS50005">
    <property type="entry name" value="TPR"/>
    <property type="match status" value="1"/>
</dbReference>
<reference evidence="3 4" key="1">
    <citation type="submission" date="2020-08" db="EMBL/GenBank/DDBJ databases">
        <title>Genomic Encyclopedia of Type Strains, Phase IV (KMG-IV): sequencing the most valuable type-strain genomes for metagenomic binning, comparative biology and taxonomic classification.</title>
        <authorList>
            <person name="Goeker M."/>
        </authorList>
    </citation>
    <scope>NUCLEOTIDE SEQUENCE [LARGE SCALE GENOMIC DNA]</scope>
    <source>
        <strain evidence="3 4">YC6886</strain>
    </source>
</reference>
<feature type="signal peptide" evidence="2">
    <location>
        <begin position="1"/>
        <end position="19"/>
    </location>
</feature>
<dbReference type="EMBL" id="JACHFD010000006">
    <property type="protein sequence ID" value="MBB5351401.1"/>
    <property type="molecule type" value="Genomic_DNA"/>
</dbReference>
<organism evidence="3 4">
    <name type="scientific">Haloferula luteola</name>
    <dbReference type="NCBI Taxonomy" id="595692"/>
    <lineage>
        <taxon>Bacteria</taxon>
        <taxon>Pseudomonadati</taxon>
        <taxon>Verrucomicrobiota</taxon>
        <taxon>Verrucomicrobiia</taxon>
        <taxon>Verrucomicrobiales</taxon>
        <taxon>Verrucomicrobiaceae</taxon>
        <taxon>Haloferula</taxon>
    </lineage>
</organism>
<dbReference type="RefSeq" id="WP_184017524.1">
    <property type="nucleotide sequence ID" value="NZ_JACHFD010000006.1"/>
</dbReference>
<dbReference type="AlphaFoldDB" id="A0A840VF08"/>
<feature type="chain" id="PRO_5032860987" description="Tetratricopeptide repeat protein" evidence="2">
    <location>
        <begin position="20"/>
        <end position="177"/>
    </location>
</feature>
<dbReference type="Proteomes" id="UP000557717">
    <property type="component" value="Unassembled WGS sequence"/>
</dbReference>
<feature type="repeat" description="TPR" evidence="1">
    <location>
        <begin position="22"/>
        <end position="55"/>
    </location>
</feature>
<dbReference type="Gene3D" id="1.25.40.10">
    <property type="entry name" value="Tetratricopeptide repeat domain"/>
    <property type="match status" value="1"/>
</dbReference>
<keyword evidence="1" id="KW-0802">TPR repeat</keyword>
<evidence type="ECO:0000256" key="2">
    <source>
        <dbReference type="SAM" id="SignalP"/>
    </source>
</evidence>
<name>A0A840VF08_9BACT</name>
<proteinExistence type="predicted"/>
<evidence type="ECO:0000256" key="1">
    <source>
        <dbReference type="PROSITE-ProRule" id="PRU00339"/>
    </source>
</evidence>
<keyword evidence="2" id="KW-0732">Signal</keyword>
<gene>
    <name evidence="3" type="ORF">HNR46_001637</name>
</gene>
<dbReference type="InterPro" id="IPR019734">
    <property type="entry name" value="TPR_rpt"/>
</dbReference>
<evidence type="ECO:0000313" key="4">
    <source>
        <dbReference type="Proteomes" id="UP000557717"/>
    </source>
</evidence>